<keyword evidence="1" id="KW-1133">Transmembrane helix</keyword>
<reference evidence="2" key="1">
    <citation type="submission" date="2021-04" db="EMBL/GenBank/DDBJ databases">
        <title>Oceanospirillales bacteria with DddD are important DMSP degraders in coastal seawater.</title>
        <authorList>
            <person name="Liu J."/>
        </authorList>
    </citation>
    <scope>NUCLEOTIDE SEQUENCE</scope>
    <source>
        <strain evidence="2">D13-4</strain>
    </source>
</reference>
<dbReference type="EMBL" id="CP073346">
    <property type="protein sequence ID" value="UTW09167.1"/>
    <property type="molecule type" value="Genomic_DNA"/>
</dbReference>
<keyword evidence="1" id="KW-0812">Transmembrane</keyword>
<name>A0ABY5HCU3_9PSED</name>
<evidence type="ECO:0000256" key="1">
    <source>
        <dbReference type="SAM" id="Phobius"/>
    </source>
</evidence>
<evidence type="ECO:0000313" key="3">
    <source>
        <dbReference type="Proteomes" id="UP001059672"/>
    </source>
</evidence>
<protein>
    <submittedName>
        <fullName evidence="2">Uncharacterized protein</fullName>
    </submittedName>
</protein>
<accession>A0ABY5HCU3</accession>
<dbReference type="RefSeq" id="WP_255839842.1">
    <property type="nucleotide sequence ID" value="NZ_CP073346.1"/>
</dbReference>
<organism evidence="2 3">
    <name type="scientific">Pseudomonas benzenivorans</name>
    <dbReference type="NCBI Taxonomy" id="556533"/>
    <lineage>
        <taxon>Bacteria</taxon>
        <taxon>Pseudomonadati</taxon>
        <taxon>Pseudomonadota</taxon>
        <taxon>Gammaproteobacteria</taxon>
        <taxon>Pseudomonadales</taxon>
        <taxon>Pseudomonadaceae</taxon>
        <taxon>Pseudomonas</taxon>
    </lineage>
</organism>
<proteinExistence type="predicted"/>
<keyword evidence="1" id="KW-0472">Membrane</keyword>
<keyword evidence="3" id="KW-1185">Reference proteome</keyword>
<gene>
    <name evidence="2" type="ORF">KDW96_07630</name>
</gene>
<feature type="transmembrane region" description="Helical" evidence="1">
    <location>
        <begin position="45"/>
        <end position="65"/>
    </location>
</feature>
<evidence type="ECO:0000313" key="2">
    <source>
        <dbReference type="EMBL" id="UTW09167.1"/>
    </source>
</evidence>
<dbReference type="Proteomes" id="UP001059672">
    <property type="component" value="Chromosome"/>
</dbReference>
<sequence>MNFIACDGAWSAGASGEPLCSGTLVSITGEEIREAVNPGLTDEDAITLTDAAIGLFATVFCFLVLKKVL</sequence>